<dbReference type="AlphaFoldDB" id="A0A183SDY7"/>
<evidence type="ECO:0000256" key="1">
    <source>
        <dbReference type="SAM" id="MobiDB-lite"/>
    </source>
</evidence>
<reference evidence="5" key="1">
    <citation type="submission" date="2016-06" db="UniProtKB">
        <authorList>
            <consortium name="WormBaseParasite"/>
        </authorList>
    </citation>
    <scope>IDENTIFICATION</scope>
</reference>
<dbReference type="PANTHER" id="PTHR21301">
    <property type="entry name" value="REVERSE TRANSCRIPTASE"/>
    <property type="match status" value="1"/>
</dbReference>
<dbReference type="EMBL" id="UYSU01032251">
    <property type="protein sequence ID" value="VDL88820.1"/>
    <property type="molecule type" value="Genomic_DNA"/>
</dbReference>
<organism evidence="5">
    <name type="scientific">Schistocephalus solidus</name>
    <name type="common">Tapeworm</name>
    <dbReference type="NCBI Taxonomy" id="70667"/>
    <lineage>
        <taxon>Eukaryota</taxon>
        <taxon>Metazoa</taxon>
        <taxon>Spiralia</taxon>
        <taxon>Lophotrochozoa</taxon>
        <taxon>Platyhelminthes</taxon>
        <taxon>Cestoda</taxon>
        <taxon>Eucestoda</taxon>
        <taxon>Diphyllobothriidea</taxon>
        <taxon>Diphyllobothriidae</taxon>
        <taxon>Schistocephalus</taxon>
    </lineage>
</organism>
<sequence>MNIFPDIQFTMEEEVNNQLAFFDVLVCHNQGGGLNTKVFRKVTNTMQVQQFNSNHPISHKRSFVRMLYRRVEMHCQDTEDKNDSSVDDAVVHDEDYDDGDGGWKKKKMKHKREEEEEEEEDE</sequence>
<evidence type="ECO:0000259" key="2">
    <source>
        <dbReference type="Pfam" id="PF26215"/>
    </source>
</evidence>
<feature type="domain" description="Helix-turn-helix" evidence="2">
    <location>
        <begin position="50"/>
        <end position="83"/>
    </location>
</feature>
<keyword evidence="4" id="KW-1185">Reference proteome</keyword>
<feature type="compositionally biased region" description="Basic and acidic residues" evidence="1">
    <location>
        <begin position="76"/>
        <end position="93"/>
    </location>
</feature>
<dbReference type="Pfam" id="PF26215">
    <property type="entry name" value="HTH_animal"/>
    <property type="match status" value="1"/>
</dbReference>
<dbReference type="Proteomes" id="UP000275846">
    <property type="component" value="Unassembled WGS sequence"/>
</dbReference>
<gene>
    <name evidence="3" type="ORF">SSLN_LOCUS2435</name>
</gene>
<protein>
    <recommendedName>
        <fullName evidence="2">Helix-turn-helix domain-containing protein</fullName>
    </recommendedName>
</protein>
<evidence type="ECO:0000313" key="5">
    <source>
        <dbReference type="WBParaSite" id="SSLN_0000250901-mRNA-1"/>
    </source>
</evidence>
<accession>A0A183SDY7</accession>
<feature type="region of interest" description="Disordered" evidence="1">
    <location>
        <begin position="76"/>
        <end position="122"/>
    </location>
</feature>
<evidence type="ECO:0000313" key="3">
    <source>
        <dbReference type="EMBL" id="VDL88820.1"/>
    </source>
</evidence>
<dbReference type="WBParaSite" id="SSLN_0000250901-mRNA-1">
    <property type="protein sequence ID" value="SSLN_0000250901-mRNA-1"/>
    <property type="gene ID" value="SSLN_0000250901"/>
</dbReference>
<proteinExistence type="predicted"/>
<evidence type="ECO:0000313" key="4">
    <source>
        <dbReference type="Proteomes" id="UP000275846"/>
    </source>
</evidence>
<dbReference type="PANTHER" id="PTHR21301:SF11">
    <property type="entry name" value="GIY-YIG DOMAIN-CONTAINING PROTEIN"/>
    <property type="match status" value="1"/>
</dbReference>
<dbReference type="OrthoDB" id="10047121at2759"/>
<reference evidence="3 4" key="2">
    <citation type="submission" date="2018-11" db="EMBL/GenBank/DDBJ databases">
        <authorList>
            <consortium name="Pathogen Informatics"/>
        </authorList>
    </citation>
    <scope>NUCLEOTIDE SEQUENCE [LARGE SCALE GENOMIC DNA]</scope>
    <source>
        <strain evidence="3 4">NST_G2</strain>
    </source>
</reference>
<name>A0A183SDY7_SCHSO</name>
<dbReference type="InterPro" id="IPR058912">
    <property type="entry name" value="HTH_animal"/>
</dbReference>